<dbReference type="EMBL" id="HACG01032524">
    <property type="protein sequence ID" value="CEK79389.1"/>
    <property type="molecule type" value="Transcribed_RNA"/>
</dbReference>
<reference evidence="1" key="1">
    <citation type="submission" date="2014-12" db="EMBL/GenBank/DDBJ databases">
        <title>Insight into the proteome of Arion vulgaris.</title>
        <authorList>
            <person name="Aradska J."/>
            <person name="Bulat T."/>
            <person name="Smidak R."/>
            <person name="Sarate P."/>
            <person name="Gangsoo J."/>
            <person name="Sialana F."/>
            <person name="Bilban M."/>
            <person name="Lubec G."/>
        </authorList>
    </citation>
    <scope>NUCLEOTIDE SEQUENCE</scope>
    <source>
        <tissue evidence="1">Skin</tissue>
    </source>
</reference>
<dbReference type="AlphaFoldDB" id="A0A0B7AEG7"/>
<organism evidence="1">
    <name type="scientific">Arion vulgaris</name>
    <dbReference type="NCBI Taxonomy" id="1028688"/>
    <lineage>
        <taxon>Eukaryota</taxon>
        <taxon>Metazoa</taxon>
        <taxon>Spiralia</taxon>
        <taxon>Lophotrochozoa</taxon>
        <taxon>Mollusca</taxon>
        <taxon>Gastropoda</taxon>
        <taxon>Heterobranchia</taxon>
        <taxon>Euthyneura</taxon>
        <taxon>Panpulmonata</taxon>
        <taxon>Eupulmonata</taxon>
        <taxon>Stylommatophora</taxon>
        <taxon>Helicina</taxon>
        <taxon>Arionoidea</taxon>
        <taxon>Arionidae</taxon>
        <taxon>Arion</taxon>
    </lineage>
</organism>
<name>A0A0B7AEG7_9EUPU</name>
<gene>
    <name evidence="1" type="primary">ORF115143</name>
</gene>
<evidence type="ECO:0000313" key="1">
    <source>
        <dbReference type="EMBL" id="CEK79389.1"/>
    </source>
</evidence>
<protein>
    <submittedName>
        <fullName evidence="1">Uncharacterized protein</fullName>
    </submittedName>
</protein>
<feature type="non-terminal residue" evidence="1">
    <location>
        <position position="1"/>
    </location>
</feature>
<proteinExistence type="predicted"/>
<accession>A0A0B7AEG7</accession>
<sequence length="70" mass="8356">KRIVYGFLLIAQHTFLYMSLRYYETDRCMVISLNSSHLFSNRNMWQACINSIEILKNSGDIFWFLRDDVG</sequence>